<evidence type="ECO:0000313" key="1">
    <source>
        <dbReference type="EMBL" id="MFC3957428.1"/>
    </source>
</evidence>
<evidence type="ECO:0008006" key="3">
    <source>
        <dbReference type="Google" id="ProtNLM"/>
    </source>
</evidence>
<dbReference type="PROSITE" id="PS51318">
    <property type="entry name" value="TAT"/>
    <property type="match status" value="1"/>
</dbReference>
<keyword evidence="2" id="KW-1185">Reference proteome</keyword>
<evidence type="ECO:0000313" key="2">
    <source>
        <dbReference type="Proteomes" id="UP001595846"/>
    </source>
</evidence>
<gene>
    <name evidence="1" type="ORF">ACFOUR_03440</name>
</gene>
<accession>A0ABD5NL75</accession>
<comment type="caution">
    <text evidence="1">The sequence shown here is derived from an EMBL/GenBank/DDBJ whole genome shotgun (WGS) entry which is preliminary data.</text>
</comment>
<dbReference type="Proteomes" id="UP001595846">
    <property type="component" value="Unassembled WGS sequence"/>
</dbReference>
<dbReference type="GeneID" id="73902790"/>
<sequence>MRMNRRNVLVGLGGIVASGGALLGTGAFSTVEAQRTVTVDTAGDASALIALNEGSSSMVTTDGDGLLQIDLSGSNWNDASGVNSDATITITDAFTVENNSDDPVDISFSDDGSDVGLTLTPSTASLQASASDDSDQQSFDLEVDTSGAATDATFDVTLTITATNTA</sequence>
<dbReference type="RefSeq" id="WP_256533659.1">
    <property type="nucleotide sequence ID" value="NZ_CP101824.1"/>
</dbReference>
<dbReference type="InterPro" id="IPR006311">
    <property type="entry name" value="TAT_signal"/>
</dbReference>
<dbReference type="AlphaFoldDB" id="A0ABD5NL75"/>
<organism evidence="1 2">
    <name type="scientific">Halovivax cerinus</name>
    <dbReference type="NCBI Taxonomy" id="1487865"/>
    <lineage>
        <taxon>Archaea</taxon>
        <taxon>Methanobacteriati</taxon>
        <taxon>Methanobacteriota</taxon>
        <taxon>Stenosarchaea group</taxon>
        <taxon>Halobacteria</taxon>
        <taxon>Halobacteriales</taxon>
        <taxon>Natrialbaceae</taxon>
        <taxon>Halovivax</taxon>
    </lineage>
</organism>
<reference evidence="1 2" key="1">
    <citation type="journal article" date="2019" name="Int. J. Syst. Evol. Microbiol.">
        <title>The Global Catalogue of Microorganisms (GCM) 10K type strain sequencing project: providing services to taxonomists for standard genome sequencing and annotation.</title>
        <authorList>
            <consortium name="The Broad Institute Genomics Platform"/>
            <consortium name="The Broad Institute Genome Sequencing Center for Infectious Disease"/>
            <person name="Wu L."/>
            <person name="Ma J."/>
        </authorList>
    </citation>
    <scope>NUCLEOTIDE SEQUENCE [LARGE SCALE GENOMIC DNA]</scope>
    <source>
        <strain evidence="1 2">IBRC-M 10256</strain>
    </source>
</reference>
<dbReference type="EMBL" id="JBHSAQ010000002">
    <property type="protein sequence ID" value="MFC3957428.1"/>
    <property type="molecule type" value="Genomic_DNA"/>
</dbReference>
<name>A0ABD5NL75_9EURY</name>
<protein>
    <recommendedName>
        <fullName evidence="3">DUF1102 domain-containing protein</fullName>
    </recommendedName>
</protein>
<proteinExistence type="predicted"/>